<keyword evidence="5" id="KW-0378">Hydrolase</keyword>
<dbReference type="GO" id="GO:0005739">
    <property type="term" value="C:mitochondrion"/>
    <property type="evidence" value="ECO:0007669"/>
    <property type="project" value="TreeGrafter"/>
</dbReference>
<dbReference type="InterPro" id="IPR004601">
    <property type="entry name" value="UvdE"/>
</dbReference>
<evidence type="ECO:0000256" key="1">
    <source>
        <dbReference type="ARBA" id="ARBA00022722"/>
    </source>
</evidence>
<keyword evidence="9" id="KW-1185">Reference proteome</keyword>
<dbReference type="InterPro" id="IPR036237">
    <property type="entry name" value="Xyl_isomerase-like_sf"/>
</dbReference>
<dbReference type="Proteomes" id="UP000001861">
    <property type="component" value="Unassembled WGS sequence"/>
</dbReference>
<dbReference type="KEGG" id="cci:CC1G_14132"/>
<keyword evidence="4" id="KW-0228">DNA excision</keyword>
<dbReference type="PANTHER" id="PTHR31290">
    <property type="entry name" value="UV-DAMAGE ENDONUCLEASE"/>
    <property type="match status" value="1"/>
</dbReference>
<accession>D6RLB7</accession>
<dbReference type="RefSeq" id="XP_002911599.1">
    <property type="nucleotide sequence ID" value="XM_002911553.1"/>
</dbReference>
<dbReference type="GO" id="GO:0004519">
    <property type="term" value="F:endonuclease activity"/>
    <property type="evidence" value="ECO:0007669"/>
    <property type="project" value="UniProtKB-KW"/>
</dbReference>
<dbReference type="GO" id="GO:0009411">
    <property type="term" value="P:response to UV"/>
    <property type="evidence" value="ECO:0007669"/>
    <property type="project" value="InterPro"/>
</dbReference>
<evidence type="ECO:0000256" key="6">
    <source>
        <dbReference type="ARBA" id="ARBA00023204"/>
    </source>
</evidence>
<dbReference type="EMBL" id="AACS02000003">
    <property type="protein sequence ID" value="EFI28105.1"/>
    <property type="molecule type" value="Genomic_DNA"/>
</dbReference>
<dbReference type="GO" id="GO:0016787">
    <property type="term" value="F:hydrolase activity"/>
    <property type="evidence" value="ECO:0007669"/>
    <property type="project" value="UniProtKB-KW"/>
</dbReference>
<evidence type="ECO:0000256" key="4">
    <source>
        <dbReference type="ARBA" id="ARBA00022769"/>
    </source>
</evidence>
<dbReference type="Pfam" id="PF03851">
    <property type="entry name" value="UvdE"/>
    <property type="match status" value="1"/>
</dbReference>
<feature type="region of interest" description="Disordered" evidence="7">
    <location>
        <begin position="380"/>
        <end position="420"/>
    </location>
</feature>
<sequence>MSAMIVTRRSARVAALRGPRISADESVVQESISVQPEVEQELQEKEEPRQPARKRKTKTASRHGDEAYEDEQPKPNKRKRKKQIPERRIRVLLSDVQKNGVEWLKELGRKNVQDLLTVIQWNEDHHIRFFRLSSEMFPFASHATYGYTLDYCADLLAQAGALANKYGHRLTTHPGQYTQLGSNKPAVIEAAVRELTYHCQMLDLMGIGPDGVMIVHGGGTYEDKAAALQRIKHTIKNLLPHNVRQRLVLENDEMCYNADDLLPLCEELDVPLVFDYHHDLLFPSSIPPAEVIKRANSIFARRGIRPKQHLSEPRPGAVTLMERRAHADRCSKLPDDLPDDMEDEFVATSFMIMFFFKAKDKEQAVFEFYRIYDLHPVKHESLRPPATNQTKETKGRKSNKRAKQSKVDAPENGDSEDAAE</sequence>
<feature type="compositionally biased region" description="Basic residues" evidence="7">
    <location>
        <begin position="51"/>
        <end position="61"/>
    </location>
</feature>
<dbReference type="SUPFAM" id="SSF51658">
    <property type="entry name" value="Xylose isomerase-like"/>
    <property type="match status" value="1"/>
</dbReference>
<evidence type="ECO:0000256" key="2">
    <source>
        <dbReference type="ARBA" id="ARBA00022759"/>
    </source>
</evidence>
<dbReference type="GeneID" id="9379744"/>
<proteinExistence type="predicted"/>
<dbReference type="GO" id="GO:0006289">
    <property type="term" value="P:nucleotide-excision repair"/>
    <property type="evidence" value="ECO:0007669"/>
    <property type="project" value="InterPro"/>
</dbReference>
<evidence type="ECO:0000256" key="7">
    <source>
        <dbReference type="SAM" id="MobiDB-lite"/>
    </source>
</evidence>
<name>D6RLB7_COPC7</name>
<dbReference type="NCBIfam" id="TIGR00629">
    <property type="entry name" value="uvde"/>
    <property type="match status" value="1"/>
</dbReference>
<dbReference type="HOGENOM" id="CLU_653841_0_0_1"/>
<organism evidence="8 9">
    <name type="scientific">Coprinopsis cinerea (strain Okayama-7 / 130 / ATCC MYA-4618 / FGSC 9003)</name>
    <name type="common">Inky cap fungus</name>
    <name type="synonym">Hormographiella aspergillata</name>
    <dbReference type="NCBI Taxonomy" id="240176"/>
    <lineage>
        <taxon>Eukaryota</taxon>
        <taxon>Fungi</taxon>
        <taxon>Dikarya</taxon>
        <taxon>Basidiomycota</taxon>
        <taxon>Agaricomycotina</taxon>
        <taxon>Agaricomycetes</taxon>
        <taxon>Agaricomycetidae</taxon>
        <taxon>Agaricales</taxon>
        <taxon>Agaricineae</taxon>
        <taxon>Psathyrellaceae</taxon>
        <taxon>Coprinopsis</taxon>
    </lineage>
</organism>
<reference evidence="8 9" key="1">
    <citation type="journal article" date="2010" name="Proc. Natl. Acad. Sci. U.S.A.">
        <title>Insights into evolution of multicellular fungi from the assembled chromosomes of the mushroom Coprinopsis cinerea (Coprinus cinereus).</title>
        <authorList>
            <person name="Stajich J.E."/>
            <person name="Wilke S.K."/>
            <person name="Ahren D."/>
            <person name="Au C.H."/>
            <person name="Birren B.W."/>
            <person name="Borodovsky M."/>
            <person name="Burns C."/>
            <person name="Canback B."/>
            <person name="Casselton L.A."/>
            <person name="Cheng C.K."/>
            <person name="Deng J."/>
            <person name="Dietrich F.S."/>
            <person name="Fargo D.C."/>
            <person name="Farman M.L."/>
            <person name="Gathman A.C."/>
            <person name="Goldberg J."/>
            <person name="Guigo R."/>
            <person name="Hoegger P.J."/>
            <person name="Hooker J.B."/>
            <person name="Huggins A."/>
            <person name="James T.Y."/>
            <person name="Kamada T."/>
            <person name="Kilaru S."/>
            <person name="Kodira C."/>
            <person name="Kues U."/>
            <person name="Kupfer D."/>
            <person name="Kwan H.S."/>
            <person name="Lomsadze A."/>
            <person name="Li W."/>
            <person name="Lilly W.W."/>
            <person name="Ma L.J."/>
            <person name="Mackey A.J."/>
            <person name="Manning G."/>
            <person name="Martin F."/>
            <person name="Muraguchi H."/>
            <person name="Natvig D.O."/>
            <person name="Palmerini H."/>
            <person name="Ramesh M.A."/>
            <person name="Rehmeyer C.J."/>
            <person name="Roe B.A."/>
            <person name="Shenoy N."/>
            <person name="Stanke M."/>
            <person name="Ter-Hovhannisyan V."/>
            <person name="Tunlid A."/>
            <person name="Velagapudi R."/>
            <person name="Vision T.J."/>
            <person name="Zeng Q."/>
            <person name="Zolan M.E."/>
            <person name="Pukkila P.J."/>
        </authorList>
    </citation>
    <scope>NUCLEOTIDE SEQUENCE [LARGE SCALE GENOMIC DNA]</scope>
    <source>
        <strain evidence="9">Okayama-7 / 130 / ATCC MYA-4618 / FGSC 9003</strain>
    </source>
</reference>
<dbReference type="GO" id="GO:0005634">
    <property type="term" value="C:nucleus"/>
    <property type="evidence" value="ECO:0007669"/>
    <property type="project" value="TreeGrafter"/>
</dbReference>
<keyword evidence="3" id="KW-0227">DNA damage</keyword>
<dbReference type="OMA" id="AHADRCE"/>
<evidence type="ECO:0000256" key="5">
    <source>
        <dbReference type="ARBA" id="ARBA00022801"/>
    </source>
</evidence>
<dbReference type="OrthoDB" id="541883at2759"/>
<dbReference type="STRING" id="240176.D6RLB7"/>
<keyword evidence="6" id="KW-0234">DNA repair</keyword>
<dbReference type="InParanoid" id="D6RLB7"/>
<dbReference type="Gene3D" id="3.20.20.150">
    <property type="entry name" value="Divalent-metal-dependent TIM barrel enzymes"/>
    <property type="match status" value="1"/>
</dbReference>
<dbReference type="PANTHER" id="PTHR31290:SF5">
    <property type="entry name" value="UV-DAMAGE ENDONUCLEASE"/>
    <property type="match status" value="1"/>
</dbReference>
<dbReference type="AlphaFoldDB" id="D6RLB7"/>
<feature type="compositionally biased region" description="Basic residues" evidence="7">
    <location>
        <begin position="394"/>
        <end position="404"/>
    </location>
</feature>
<gene>
    <name evidence="8" type="ORF">CC1G_14132</name>
</gene>
<keyword evidence="2 8" id="KW-0255">Endonuclease</keyword>
<keyword evidence="1" id="KW-0540">Nuclease</keyword>
<dbReference type="GO" id="GO:0043504">
    <property type="term" value="P:mitochondrial DNA repair"/>
    <property type="evidence" value="ECO:0007669"/>
    <property type="project" value="TreeGrafter"/>
</dbReference>
<protein>
    <submittedName>
        <fullName evidence="8">Endonuclease Uve1</fullName>
    </submittedName>
</protein>
<evidence type="ECO:0000313" key="9">
    <source>
        <dbReference type="Proteomes" id="UP000001861"/>
    </source>
</evidence>
<feature type="region of interest" description="Disordered" evidence="7">
    <location>
        <begin position="1"/>
        <end position="85"/>
    </location>
</feature>
<comment type="caution">
    <text evidence="8">The sequence shown here is derived from an EMBL/GenBank/DDBJ whole genome shotgun (WGS) entry which is preliminary data.</text>
</comment>
<feature type="compositionally biased region" description="Basic and acidic residues" evidence="7">
    <location>
        <begin position="62"/>
        <end position="74"/>
    </location>
</feature>
<evidence type="ECO:0000313" key="8">
    <source>
        <dbReference type="EMBL" id="EFI28105.1"/>
    </source>
</evidence>
<feature type="compositionally biased region" description="Acidic residues" evidence="7">
    <location>
        <begin position="411"/>
        <end position="420"/>
    </location>
</feature>
<dbReference type="eggNOG" id="ENOG502QTMI">
    <property type="taxonomic scope" value="Eukaryota"/>
</dbReference>
<evidence type="ECO:0000256" key="3">
    <source>
        <dbReference type="ARBA" id="ARBA00022763"/>
    </source>
</evidence>
<dbReference type="VEuPathDB" id="FungiDB:CC1G_14132"/>